<sequence length="205" mass="21823">MPSRLATAAAPSSSPARRTTIRRFGEAESQRFVFNLAGAISKKDYRILSGFGLGVGSAVIAGVIEVTAMGGRALDEDRLLVRPFPQVAPGMTDLAQLWSRYRDDILQRAGVAIFLFGNKLSGGAVVHSNGMREEFNLALANNVFPIPVGITGGMARELWTEALSLIDSGRLVAPSNVRALIAELGAGETTLPRAHNIILELLGIL</sequence>
<gene>
    <name evidence="2" type="ORF">P3W24_12300</name>
</gene>
<evidence type="ECO:0000259" key="1">
    <source>
        <dbReference type="Pfam" id="PF18185"/>
    </source>
</evidence>
<name>A0ABT6BCH5_9GAMM</name>
<evidence type="ECO:0000313" key="2">
    <source>
        <dbReference type="EMBL" id="MDF4025749.1"/>
    </source>
</evidence>
<dbReference type="Pfam" id="PF18185">
    <property type="entry name" value="STALD"/>
    <property type="match status" value="1"/>
</dbReference>
<keyword evidence="3" id="KW-1185">Reference proteome</keyword>
<dbReference type="Proteomes" id="UP001528850">
    <property type="component" value="Unassembled WGS sequence"/>
</dbReference>
<comment type="caution">
    <text evidence="2">The sequence shown here is derived from an EMBL/GenBank/DDBJ whole genome shotgun (WGS) entry which is preliminary data.</text>
</comment>
<feature type="domain" description="NAD(+) hydrolase ThsA Sir2/TIR-associating SLOG" evidence="1">
    <location>
        <begin position="20"/>
        <end position="202"/>
    </location>
</feature>
<organism evidence="2 3">
    <name type="scientific">Luteibacter sahnii</name>
    <dbReference type="NCBI Taxonomy" id="3021977"/>
    <lineage>
        <taxon>Bacteria</taxon>
        <taxon>Pseudomonadati</taxon>
        <taxon>Pseudomonadota</taxon>
        <taxon>Gammaproteobacteria</taxon>
        <taxon>Lysobacterales</taxon>
        <taxon>Rhodanobacteraceae</taxon>
        <taxon>Luteibacter</taxon>
    </lineage>
</organism>
<proteinExistence type="predicted"/>
<dbReference type="EMBL" id="JARJJS010000003">
    <property type="protein sequence ID" value="MDF4025749.1"/>
    <property type="molecule type" value="Genomic_DNA"/>
</dbReference>
<dbReference type="InterPro" id="IPR041486">
    <property type="entry name" value="ThsA_STALD"/>
</dbReference>
<evidence type="ECO:0000313" key="3">
    <source>
        <dbReference type="Proteomes" id="UP001528850"/>
    </source>
</evidence>
<protein>
    <recommendedName>
        <fullName evidence="1">NAD(+) hydrolase ThsA Sir2/TIR-associating SLOG domain-containing protein</fullName>
    </recommendedName>
</protein>
<accession>A0ABT6BCH5</accession>
<reference evidence="2 3" key="1">
    <citation type="journal article" date="2024" name="Curr. Microbiol.">
        <title>Luteibacter sahnii sp. nov., A Novel Yellow-Colored Xanthomonadin Pigment Producing Probiotic Bacterium from Healthy Rice Seed Microbiome.</title>
        <authorList>
            <person name="Jaiswal G."/>
            <person name="Rana R."/>
            <person name="Nayak P.K."/>
            <person name="Chouhan R."/>
            <person name="Gandhi S.G."/>
            <person name="Patel H.K."/>
            <person name="Patil P.B."/>
        </authorList>
    </citation>
    <scope>NUCLEOTIDE SEQUENCE [LARGE SCALE GENOMIC DNA]</scope>
    <source>
        <strain evidence="2 3">PPL201</strain>
    </source>
</reference>